<keyword evidence="2" id="KW-0560">Oxidoreductase</keyword>
<reference evidence="3" key="1">
    <citation type="submission" date="2023-04" db="EMBL/GenBank/DDBJ databases">
        <title>Complete genome sequence of Temperatibacter marinus.</title>
        <authorList>
            <person name="Rong J.-C."/>
            <person name="Yi M.-L."/>
            <person name="Zhao Q."/>
        </authorList>
    </citation>
    <scope>NUCLEOTIDE SEQUENCE</scope>
    <source>
        <strain evidence="3">NBRC 110045</strain>
    </source>
</reference>
<dbReference type="PANTHER" id="PTHR43943">
    <property type="entry name" value="DEHYDROGENASE/REDUCTASE (SDR FAMILY) MEMBER 4"/>
    <property type="match status" value="1"/>
</dbReference>
<name>A0AA52H9R4_9PROT</name>
<dbReference type="PANTHER" id="PTHR43943:SF17">
    <property type="entry name" value="3-PHENYLPROPIONATE-DIHYDRODIOL_CINNAMIC ACID-DIHYDRODIOL DEHYDROGENASE"/>
    <property type="match status" value="1"/>
</dbReference>
<evidence type="ECO:0000313" key="4">
    <source>
        <dbReference type="Proteomes" id="UP001268683"/>
    </source>
</evidence>
<dbReference type="Gene3D" id="3.40.50.720">
    <property type="entry name" value="NAD(P)-binding Rossmann-like Domain"/>
    <property type="match status" value="1"/>
</dbReference>
<dbReference type="FunFam" id="3.40.50.720:FF:000084">
    <property type="entry name" value="Short-chain dehydrogenase reductase"/>
    <property type="match status" value="1"/>
</dbReference>
<dbReference type="AlphaFoldDB" id="A0AA52H9R4"/>
<proteinExistence type="inferred from homology"/>
<organism evidence="3 4">
    <name type="scientific">Temperatibacter marinus</name>
    <dbReference type="NCBI Taxonomy" id="1456591"/>
    <lineage>
        <taxon>Bacteria</taxon>
        <taxon>Pseudomonadati</taxon>
        <taxon>Pseudomonadota</taxon>
        <taxon>Alphaproteobacteria</taxon>
        <taxon>Kordiimonadales</taxon>
        <taxon>Temperatibacteraceae</taxon>
        <taxon>Temperatibacter</taxon>
    </lineage>
</organism>
<dbReference type="InterPro" id="IPR002347">
    <property type="entry name" value="SDR_fam"/>
</dbReference>
<comment type="similarity">
    <text evidence="1">Belongs to the short-chain dehydrogenases/reductases (SDR) family.</text>
</comment>
<evidence type="ECO:0000313" key="3">
    <source>
        <dbReference type="EMBL" id="WND01955.1"/>
    </source>
</evidence>
<protein>
    <submittedName>
        <fullName evidence="3">SDR family oxidoreductase</fullName>
    </submittedName>
</protein>
<dbReference type="InterPro" id="IPR036291">
    <property type="entry name" value="NAD(P)-bd_dom_sf"/>
</dbReference>
<sequence length="252" mass="26219">MDLNLKGKKVIVTGGTRGIGAAIVDLFLSEGAEVAYCARSADQVTETVKAHQQKGCVVYGAAVDVSDKQAYLAWLRKAVDDLGGLDILVPNVSGGAQPGLEGWESAFSIDLMASVMACESMLEVLSKSSCGAITVITTISGLEQTGGPSAYGTLKAGLVSYCGQLSELAGAHGVRVNCVSPGPIMVKDGFWGQAEGQNPDMVAQVKARHHSGRLGTPEEVANAVVFLSSPQSSWITGTNLIIDGGFTKRIQF</sequence>
<evidence type="ECO:0000256" key="2">
    <source>
        <dbReference type="ARBA" id="ARBA00023002"/>
    </source>
</evidence>
<gene>
    <name evidence="3" type="ORF">QGN29_10385</name>
</gene>
<dbReference type="Proteomes" id="UP001268683">
    <property type="component" value="Chromosome"/>
</dbReference>
<dbReference type="GO" id="GO:0016491">
    <property type="term" value="F:oxidoreductase activity"/>
    <property type="evidence" value="ECO:0007669"/>
    <property type="project" value="UniProtKB-KW"/>
</dbReference>
<dbReference type="SUPFAM" id="SSF51735">
    <property type="entry name" value="NAD(P)-binding Rossmann-fold domains"/>
    <property type="match status" value="1"/>
</dbReference>
<dbReference type="KEGG" id="tmk:QGN29_10385"/>
<accession>A0AA52H9R4</accession>
<dbReference type="EMBL" id="CP123872">
    <property type="protein sequence ID" value="WND01955.1"/>
    <property type="molecule type" value="Genomic_DNA"/>
</dbReference>
<dbReference type="PRINTS" id="PR00081">
    <property type="entry name" value="GDHRDH"/>
</dbReference>
<dbReference type="RefSeq" id="WP_310797785.1">
    <property type="nucleotide sequence ID" value="NZ_CP123872.1"/>
</dbReference>
<dbReference type="Pfam" id="PF13561">
    <property type="entry name" value="adh_short_C2"/>
    <property type="match status" value="1"/>
</dbReference>
<evidence type="ECO:0000256" key="1">
    <source>
        <dbReference type="ARBA" id="ARBA00006484"/>
    </source>
</evidence>
<keyword evidence="4" id="KW-1185">Reference proteome</keyword>